<evidence type="ECO:0000313" key="2">
    <source>
        <dbReference type="EMBL" id="KAK2718151.1"/>
    </source>
</evidence>
<dbReference type="PROSITE" id="PS50878">
    <property type="entry name" value="RT_POL"/>
    <property type="match status" value="1"/>
</dbReference>
<dbReference type="SUPFAM" id="SSF56672">
    <property type="entry name" value="DNA/RNA polymerases"/>
    <property type="match status" value="1"/>
</dbReference>
<dbReference type="InterPro" id="IPR000477">
    <property type="entry name" value="RT_dom"/>
</dbReference>
<dbReference type="PANTHER" id="PTHR47027">
    <property type="entry name" value="REVERSE TRANSCRIPTASE DOMAIN-CONTAINING PROTEIN"/>
    <property type="match status" value="1"/>
</dbReference>
<feature type="domain" description="Reverse transcriptase" evidence="1">
    <location>
        <begin position="1"/>
        <end position="153"/>
    </location>
</feature>
<accession>A0AA88LAE1</accession>
<dbReference type="InterPro" id="IPR043502">
    <property type="entry name" value="DNA/RNA_pol_sf"/>
</dbReference>
<dbReference type="Pfam" id="PF00078">
    <property type="entry name" value="RVT_1"/>
    <property type="match status" value="1"/>
</dbReference>
<dbReference type="EMBL" id="JAVRJZ010000009">
    <property type="protein sequence ID" value="KAK2718151.1"/>
    <property type="molecule type" value="Genomic_DNA"/>
</dbReference>
<dbReference type="AlphaFoldDB" id="A0AA88LAE1"/>
<organism evidence="2 3">
    <name type="scientific">Artemia franciscana</name>
    <name type="common">Brine shrimp</name>
    <name type="synonym">Artemia sanfranciscana</name>
    <dbReference type="NCBI Taxonomy" id="6661"/>
    <lineage>
        <taxon>Eukaryota</taxon>
        <taxon>Metazoa</taxon>
        <taxon>Ecdysozoa</taxon>
        <taxon>Arthropoda</taxon>
        <taxon>Crustacea</taxon>
        <taxon>Branchiopoda</taxon>
        <taxon>Anostraca</taxon>
        <taxon>Artemiidae</taxon>
        <taxon>Artemia</taxon>
    </lineage>
</organism>
<name>A0AA88LAE1_ARTSF</name>
<keyword evidence="3" id="KW-1185">Reference proteome</keyword>
<dbReference type="PANTHER" id="PTHR47027:SF25">
    <property type="entry name" value="REVERSE TRANSCRIPTASE DOMAIN-CONTAINING PROTEIN"/>
    <property type="match status" value="1"/>
</dbReference>
<comment type="caution">
    <text evidence="2">The sequence shown here is derived from an EMBL/GenBank/DDBJ whole genome shotgun (WGS) entry which is preliminary data.</text>
</comment>
<dbReference type="Proteomes" id="UP001187531">
    <property type="component" value="Unassembled WGS sequence"/>
</dbReference>
<dbReference type="GO" id="GO:0071897">
    <property type="term" value="P:DNA biosynthetic process"/>
    <property type="evidence" value="ECO:0007669"/>
    <property type="project" value="UniProtKB-ARBA"/>
</dbReference>
<evidence type="ECO:0000259" key="1">
    <source>
        <dbReference type="PROSITE" id="PS50878"/>
    </source>
</evidence>
<sequence length="153" mass="18108">MATKVFAMIMLKRFEEVRDERTRENQSGFRRERVSTDQISTLRLILQQCERYNLLINNMFLDFVATFDSVSHENLWRIMVEDGMLVELVELLKAYYEHCRSIVRALGEETEPFSVESGVKQGCILSPVLFNYCIDIILERALKFRLISFWINK</sequence>
<proteinExistence type="predicted"/>
<gene>
    <name evidence="2" type="ORF">QYM36_005457</name>
</gene>
<reference evidence="2" key="1">
    <citation type="submission" date="2023-07" db="EMBL/GenBank/DDBJ databases">
        <title>Chromosome-level genome assembly of Artemia franciscana.</title>
        <authorList>
            <person name="Jo E."/>
        </authorList>
    </citation>
    <scope>NUCLEOTIDE SEQUENCE</scope>
    <source>
        <tissue evidence="2">Whole body</tissue>
    </source>
</reference>
<evidence type="ECO:0000313" key="3">
    <source>
        <dbReference type="Proteomes" id="UP001187531"/>
    </source>
</evidence>
<protein>
    <recommendedName>
        <fullName evidence="1">Reverse transcriptase domain-containing protein</fullName>
    </recommendedName>
</protein>